<keyword evidence="1 7" id="KW-0963">Cytoplasm</keyword>
<keyword evidence="5 7" id="KW-0234">DNA repair</keyword>
<dbReference type="Pfam" id="PF08459">
    <property type="entry name" value="UvrC_RNaseH_dom"/>
    <property type="match status" value="1"/>
</dbReference>
<dbReference type="FunFam" id="3.40.1440.10:FF:000001">
    <property type="entry name" value="UvrABC system protein C"/>
    <property type="match status" value="1"/>
</dbReference>
<gene>
    <name evidence="7" type="primary">uvrC</name>
    <name evidence="10" type="ORF">UBAL3_92050185</name>
</gene>
<dbReference type="Proteomes" id="UP000009374">
    <property type="component" value="Unassembled WGS sequence"/>
</dbReference>
<dbReference type="SMART" id="SM00465">
    <property type="entry name" value="GIYc"/>
    <property type="match status" value="1"/>
</dbReference>
<keyword evidence="6 7" id="KW-0742">SOS response</keyword>
<dbReference type="AlphaFoldDB" id="C6HXI5"/>
<dbReference type="Gene3D" id="3.40.1440.10">
    <property type="entry name" value="GIY-YIG endonuclease"/>
    <property type="match status" value="1"/>
</dbReference>
<evidence type="ECO:0000256" key="7">
    <source>
        <dbReference type="HAMAP-Rule" id="MF_00203"/>
    </source>
</evidence>
<dbReference type="HAMAP" id="MF_00203">
    <property type="entry name" value="UvrC"/>
    <property type="match status" value="1"/>
</dbReference>
<protein>
    <recommendedName>
        <fullName evidence="7">UvrABC system protein C</fullName>
        <shortName evidence="7">Protein UvrC</shortName>
    </recommendedName>
    <alternativeName>
        <fullName evidence="7">Excinuclease ABC subunit C</fullName>
    </alternativeName>
</protein>
<evidence type="ECO:0000259" key="8">
    <source>
        <dbReference type="PROSITE" id="PS50164"/>
    </source>
</evidence>
<dbReference type="GO" id="GO:0009381">
    <property type="term" value="F:excinuclease ABC activity"/>
    <property type="evidence" value="ECO:0007669"/>
    <property type="project" value="UniProtKB-UniRule"/>
</dbReference>
<dbReference type="Pfam" id="PF01541">
    <property type="entry name" value="GIY-YIG"/>
    <property type="match status" value="1"/>
</dbReference>
<dbReference type="InterPro" id="IPR038476">
    <property type="entry name" value="UvrC_RNase_H_dom_sf"/>
</dbReference>
<dbReference type="SUPFAM" id="SSF46600">
    <property type="entry name" value="C-terminal UvrC-binding domain of UvrB"/>
    <property type="match status" value="1"/>
</dbReference>
<dbReference type="InterPro" id="IPR047296">
    <property type="entry name" value="GIY-YIG_UvrC_Cho"/>
</dbReference>
<organism evidence="10 11">
    <name type="scientific">Leptospirillum ferrodiazotrophum</name>
    <dbReference type="NCBI Taxonomy" id="412449"/>
    <lineage>
        <taxon>Bacteria</taxon>
        <taxon>Pseudomonadati</taxon>
        <taxon>Nitrospirota</taxon>
        <taxon>Nitrospiria</taxon>
        <taxon>Nitrospirales</taxon>
        <taxon>Nitrospiraceae</taxon>
        <taxon>Leptospirillum</taxon>
    </lineage>
</organism>
<comment type="subunit">
    <text evidence="7">Interacts with UvrB in an incision complex.</text>
</comment>
<dbReference type="GO" id="GO:0006289">
    <property type="term" value="P:nucleotide-excision repair"/>
    <property type="evidence" value="ECO:0007669"/>
    <property type="project" value="UniProtKB-UniRule"/>
</dbReference>
<dbReference type="Pfam" id="PF22920">
    <property type="entry name" value="UvrC_RNaseH"/>
    <property type="match status" value="1"/>
</dbReference>
<dbReference type="SUPFAM" id="SSF82771">
    <property type="entry name" value="GIY-YIG endonuclease"/>
    <property type="match status" value="1"/>
</dbReference>
<accession>C6HXI5</accession>
<proteinExistence type="inferred from homology"/>
<dbReference type="CDD" id="cd10434">
    <property type="entry name" value="GIY-YIG_UvrC_Cho"/>
    <property type="match status" value="1"/>
</dbReference>
<evidence type="ECO:0000256" key="6">
    <source>
        <dbReference type="ARBA" id="ARBA00023236"/>
    </source>
</evidence>
<dbReference type="InterPro" id="IPR035901">
    <property type="entry name" value="GIY-YIG_endonuc_sf"/>
</dbReference>
<dbReference type="Gene3D" id="1.10.150.20">
    <property type="entry name" value="5' to 3' exonuclease, C-terminal subdomain"/>
    <property type="match status" value="1"/>
</dbReference>
<evidence type="ECO:0000256" key="1">
    <source>
        <dbReference type="ARBA" id="ARBA00022490"/>
    </source>
</evidence>
<evidence type="ECO:0000256" key="3">
    <source>
        <dbReference type="ARBA" id="ARBA00022769"/>
    </source>
</evidence>
<keyword evidence="4 7" id="KW-0267">Excision nuclease</keyword>
<evidence type="ECO:0000256" key="4">
    <source>
        <dbReference type="ARBA" id="ARBA00022881"/>
    </source>
</evidence>
<dbReference type="GO" id="GO:0009380">
    <property type="term" value="C:excinuclease repair complex"/>
    <property type="evidence" value="ECO:0007669"/>
    <property type="project" value="InterPro"/>
</dbReference>
<comment type="subcellular location">
    <subcellularLocation>
        <location evidence="7">Cytoplasm</location>
    </subcellularLocation>
</comment>
<feature type="domain" description="UvrC family homology region profile" evidence="9">
    <location>
        <begin position="261"/>
        <end position="477"/>
    </location>
</feature>
<dbReference type="PROSITE" id="PS50164">
    <property type="entry name" value="GIY_YIG"/>
    <property type="match status" value="1"/>
</dbReference>
<comment type="similarity">
    <text evidence="7">Belongs to the UvrC family.</text>
</comment>
<dbReference type="EMBL" id="GG693873">
    <property type="protein sequence ID" value="EES52814.1"/>
    <property type="molecule type" value="Genomic_DNA"/>
</dbReference>
<dbReference type="SUPFAM" id="SSF47781">
    <property type="entry name" value="RuvA domain 2-like"/>
    <property type="match status" value="1"/>
</dbReference>
<comment type="function">
    <text evidence="7">The UvrABC repair system catalyzes the recognition and processing of DNA lesions. UvrC both incises the 5' and 3' sides of the lesion. The N-terminal half is responsible for the 3' incision and the C-terminal half is responsible for the 5' incision.</text>
</comment>
<dbReference type="PANTHER" id="PTHR30562">
    <property type="entry name" value="UVRC/OXIDOREDUCTASE"/>
    <property type="match status" value="1"/>
</dbReference>
<keyword evidence="3 7" id="KW-0228">DNA excision</keyword>
<keyword evidence="11" id="KW-1185">Reference proteome</keyword>
<dbReference type="Pfam" id="PF14520">
    <property type="entry name" value="HHH_5"/>
    <property type="match status" value="1"/>
</dbReference>
<dbReference type="Gene3D" id="3.30.420.340">
    <property type="entry name" value="UvrC, RNAse H endonuclease domain"/>
    <property type="match status" value="1"/>
</dbReference>
<reference evidence="10 11" key="1">
    <citation type="journal article" date="2009" name="Appl. Environ. Microbiol.">
        <title>Community genomic and proteomic analyses of chemoautotrophic iron-oxidizing "Leptospirillum rubarum" (Group II) and "Leptospirillum ferrodiazotrophum" (Group III) bacteria in acid mine drainage biofilms.</title>
        <authorList>
            <person name="Goltsman D.S."/>
            <person name="Denef V.J."/>
            <person name="Singer S.W."/>
            <person name="VerBerkmoes N.C."/>
            <person name="Lefsrud M."/>
            <person name="Mueller R.S."/>
            <person name="Dick G.J."/>
            <person name="Sun C.L."/>
            <person name="Wheeler K.E."/>
            <person name="Zemla A."/>
            <person name="Baker B.J."/>
            <person name="Hauser L."/>
            <person name="Land M."/>
            <person name="Shah M.B."/>
            <person name="Thelen M.P."/>
            <person name="Hettich R.L."/>
            <person name="Banfield J.F."/>
        </authorList>
    </citation>
    <scope>NUCLEOTIDE SEQUENCE [LARGE SCALE GENOMIC DNA]</scope>
</reference>
<sequence length="622" mass="70472">MDEGEQTPLQLEEKLRLLPDSPGVYLMKDDKGEVLYVGKSKCLKDRVRSYFQKTRPTSPRIRKMTERVANIETLVTRSELDALILENTLIKKYRPRFNVLFRDDKTYPYLRFSWSEDFPRLTVTRRVSRSPDLTFGPYANPSALRETLGSISRIFPLATCSLDLGKTIDRPCIEYQIGRCLGPCAGLVTREEYRRMADGVRLFLEGKNSDLETLLHNEMVGHAKNLEFEKAARSKHRLESIRTILERQTVEFRIPSAVDAVAVETDEGSAQIELLSVRNGRIAGRREVHIRNFDQDSPDDLLMAFLEQHYSQETTALPEEILLSHPLSHEALMNLEWMSEKKGGKVIVTHPRRGEKKTVVELAQNNARASLKERGKSQSDLRQALEEVREMLGLEQAPGSIGCVDISNTGDSYPVASLVVFVDGLPEKSLYRRFRIRYDRGQDDFRMLAEVLSRHFDERPLPDLLLIDGGEPQLRAALAALQQIGKAPRPKQVIGIAKERSRTGHLERLVSPEFDSPLILPPHRPATHLLMRVRDEAHRFAITYHRKLREEALTHSRLLDIPGIGPSREKQLLLTFGSVEELKSAGPERIAREGGLPASLARRIAEHLSGGASPGTPKEDDR</sequence>
<evidence type="ECO:0000313" key="11">
    <source>
        <dbReference type="Proteomes" id="UP000009374"/>
    </source>
</evidence>
<dbReference type="InterPro" id="IPR001162">
    <property type="entry name" value="UvrC_RNase_H_dom"/>
</dbReference>
<evidence type="ECO:0000256" key="2">
    <source>
        <dbReference type="ARBA" id="ARBA00022763"/>
    </source>
</evidence>
<dbReference type="InterPro" id="IPR000305">
    <property type="entry name" value="GIY-YIG_endonuc"/>
</dbReference>
<evidence type="ECO:0000313" key="10">
    <source>
        <dbReference type="EMBL" id="EES52814.1"/>
    </source>
</evidence>
<dbReference type="InterPro" id="IPR036876">
    <property type="entry name" value="UVR_dom_sf"/>
</dbReference>
<dbReference type="PANTHER" id="PTHR30562:SF1">
    <property type="entry name" value="UVRABC SYSTEM PROTEIN C"/>
    <property type="match status" value="1"/>
</dbReference>
<dbReference type="InterPro" id="IPR004791">
    <property type="entry name" value="UvrC"/>
</dbReference>
<keyword evidence="2 7" id="KW-0227">DNA damage</keyword>
<feature type="domain" description="GIY-YIG" evidence="8">
    <location>
        <begin position="20"/>
        <end position="99"/>
    </location>
</feature>
<dbReference type="GO" id="GO:0009432">
    <property type="term" value="P:SOS response"/>
    <property type="evidence" value="ECO:0007669"/>
    <property type="project" value="UniProtKB-UniRule"/>
</dbReference>
<dbReference type="InterPro" id="IPR010994">
    <property type="entry name" value="RuvA_2-like"/>
</dbReference>
<evidence type="ECO:0000259" key="9">
    <source>
        <dbReference type="PROSITE" id="PS50165"/>
    </source>
</evidence>
<dbReference type="NCBIfam" id="TIGR00194">
    <property type="entry name" value="uvrC"/>
    <property type="match status" value="1"/>
</dbReference>
<dbReference type="GO" id="GO:0005737">
    <property type="term" value="C:cytoplasm"/>
    <property type="evidence" value="ECO:0007669"/>
    <property type="project" value="UniProtKB-SubCell"/>
</dbReference>
<dbReference type="PROSITE" id="PS50165">
    <property type="entry name" value="UVRC"/>
    <property type="match status" value="1"/>
</dbReference>
<name>C6HXI5_9BACT</name>
<dbReference type="GO" id="GO:0003677">
    <property type="term" value="F:DNA binding"/>
    <property type="evidence" value="ECO:0007669"/>
    <property type="project" value="UniProtKB-UniRule"/>
</dbReference>
<evidence type="ECO:0000256" key="5">
    <source>
        <dbReference type="ARBA" id="ARBA00023204"/>
    </source>
</evidence>
<dbReference type="InterPro" id="IPR050066">
    <property type="entry name" value="UvrABC_protein_C"/>
</dbReference>